<sequence length="174" mass="19235">MPLPEPIERLLAISGVAISVGDLRLPDCPLVMANAAFLKITGYTLDDVLNRNCRFLQPAEGAGPVRERMRAFVDGAGRADEQFVVPNQRKNGEAFLNLVYMSRLKREGQDALILASQFDLTCATDVSARTYAEALSRDVRGLRDVLEPSRWEVATSFPILANTNSLIARTRLDE</sequence>
<dbReference type="NCBIfam" id="TIGR00229">
    <property type="entry name" value="sensory_box"/>
    <property type="match status" value="1"/>
</dbReference>
<dbReference type="Pfam" id="PF13426">
    <property type="entry name" value="PAS_9"/>
    <property type="match status" value="1"/>
</dbReference>
<accession>A0A940MTN6</accession>
<dbReference type="Gene3D" id="3.30.450.20">
    <property type="entry name" value="PAS domain"/>
    <property type="match status" value="1"/>
</dbReference>
<organism evidence="5 6">
    <name type="scientific">Sagittula salina</name>
    <dbReference type="NCBI Taxonomy" id="2820268"/>
    <lineage>
        <taxon>Bacteria</taxon>
        <taxon>Pseudomonadati</taxon>
        <taxon>Pseudomonadota</taxon>
        <taxon>Alphaproteobacteria</taxon>
        <taxon>Rhodobacterales</taxon>
        <taxon>Roseobacteraceae</taxon>
        <taxon>Sagittula</taxon>
    </lineage>
</organism>
<evidence type="ECO:0000313" key="6">
    <source>
        <dbReference type="Proteomes" id="UP000675940"/>
    </source>
</evidence>
<keyword evidence="2" id="KW-0288">FMN</keyword>
<evidence type="ECO:0000256" key="1">
    <source>
        <dbReference type="ARBA" id="ARBA00022630"/>
    </source>
</evidence>
<reference evidence="5" key="1">
    <citation type="submission" date="2021-03" db="EMBL/GenBank/DDBJ databases">
        <title>Sagittula salina sp. nov. strain M10.9X isolated from the marine waste.</title>
        <authorList>
            <person name="Satari L."/>
            <person name="Molina-Menor E."/>
            <person name="Vidal-Verdu A."/>
            <person name="Pascual J."/>
            <person name="Pereto J."/>
            <person name="Porcar M."/>
        </authorList>
    </citation>
    <scope>NUCLEOTIDE SEQUENCE</scope>
    <source>
        <strain evidence="5">M10.9X</strain>
    </source>
</reference>
<dbReference type="CDD" id="cd00130">
    <property type="entry name" value="PAS"/>
    <property type="match status" value="1"/>
</dbReference>
<dbReference type="InterPro" id="IPR000014">
    <property type="entry name" value="PAS"/>
</dbReference>
<dbReference type="RefSeq" id="WP_209364182.1">
    <property type="nucleotide sequence ID" value="NZ_JAGISH010000027.1"/>
</dbReference>
<dbReference type="PANTHER" id="PTHR47429:SF2">
    <property type="entry name" value="PROTEIN TWIN LOV 1"/>
    <property type="match status" value="1"/>
</dbReference>
<protein>
    <submittedName>
        <fullName evidence="5">PAS domain-containing protein</fullName>
    </submittedName>
</protein>
<dbReference type="Proteomes" id="UP000675940">
    <property type="component" value="Unassembled WGS sequence"/>
</dbReference>
<name>A0A940MTN6_9RHOB</name>
<keyword evidence="6" id="KW-1185">Reference proteome</keyword>
<feature type="domain" description="PAS" evidence="4">
    <location>
        <begin position="26"/>
        <end position="121"/>
    </location>
</feature>
<proteinExistence type="predicted"/>
<dbReference type="PANTHER" id="PTHR47429">
    <property type="entry name" value="PROTEIN TWIN LOV 1"/>
    <property type="match status" value="1"/>
</dbReference>
<evidence type="ECO:0000313" key="5">
    <source>
        <dbReference type="EMBL" id="MBP0485184.1"/>
    </source>
</evidence>
<comment type="caution">
    <text evidence="5">The sequence shown here is derived from an EMBL/GenBank/DDBJ whole genome shotgun (WGS) entry which is preliminary data.</text>
</comment>
<dbReference type="InterPro" id="IPR035965">
    <property type="entry name" value="PAS-like_dom_sf"/>
</dbReference>
<keyword evidence="3" id="KW-0157">Chromophore</keyword>
<gene>
    <name evidence="5" type="ORF">J5474_22220</name>
</gene>
<evidence type="ECO:0000256" key="3">
    <source>
        <dbReference type="ARBA" id="ARBA00022991"/>
    </source>
</evidence>
<dbReference type="AlphaFoldDB" id="A0A940MTN6"/>
<evidence type="ECO:0000256" key="2">
    <source>
        <dbReference type="ARBA" id="ARBA00022643"/>
    </source>
</evidence>
<keyword evidence="1" id="KW-0285">Flavoprotein</keyword>
<dbReference type="EMBL" id="JAGISH010000027">
    <property type="protein sequence ID" value="MBP0485184.1"/>
    <property type="molecule type" value="Genomic_DNA"/>
</dbReference>
<dbReference type="SUPFAM" id="SSF55785">
    <property type="entry name" value="PYP-like sensor domain (PAS domain)"/>
    <property type="match status" value="1"/>
</dbReference>
<evidence type="ECO:0000259" key="4">
    <source>
        <dbReference type="Pfam" id="PF13426"/>
    </source>
</evidence>